<evidence type="ECO:0000313" key="3">
    <source>
        <dbReference type="EMBL" id="GAX24224.1"/>
    </source>
</evidence>
<accession>A0A1Z5KD54</accession>
<sequence length="662" mass="71631">MKVLSILLLLLPATVFAAECEEELCIPTGKACLGSPDECCDGLGCFGYAFFKKCQPPPACVGEWMDCSSGMKCCDELICAQLNNGHYECQHKTLDVKEADLVEINDEAPPTAAPTSTPVKQKNLVTTHKGDPVTTSIGCSLGDPHIYNFNGLAHDCQASGEFVLTKSTITQRQVQIHMDHFGDRFSPGFAWAVTKGVVVQDEGDTPLVQISVPMVESTFAPNIFTQRQCKILFYVDGVQRDLNAGSGNPAVQVTYKGPNIEVLYVKSKMKVTVNIGWAEGCYINVCAFVPNTDTMVGLLGSADGNNANDWTTPTGTILPIPDSLQARMGKAGYDYCTKNWCIRNEEDSLFVHAENGVEFSDLMKCNLPFGDTMEEYLEKVDASILDFCGRNLQCITDAQLSGLESAKTTLASQAALAATCNTAGGECSTSKCCDGLMCVEKNGFLKECQPALPTCKLEFGDCSKTPCCGNLVCQENNAGEMQCRDIPPCKTEAGDCSQTGCCTGLTCVTKADGAKHCMKLPQCMSRWNDCSLGVACCAGLKCNKDKQCVDNPVCHDREWRDCSETPCCDPLTCVAEPDGRKVCKQLPSCMKVWQPCDYRGCCQDGDKPLECVKFTDQTGRAASQCQPACAANWGECGPTRGCCNAPKHTCKKHRDGRMLCMP</sequence>
<dbReference type="InParanoid" id="A0A1Z5KD54"/>
<protein>
    <recommendedName>
        <fullName evidence="2">VWFD domain-containing protein</fullName>
    </recommendedName>
</protein>
<dbReference type="Proteomes" id="UP000198406">
    <property type="component" value="Unassembled WGS sequence"/>
</dbReference>
<evidence type="ECO:0000313" key="4">
    <source>
        <dbReference type="Proteomes" id="UP000198406"/>
    </source>
</evidence>
<dbReference type="OrthoDB" id="6051552at2759"/>
<dbReference type="AlphaFoldDB" id="A0A1Z5KD54"/>
<feature type="domain" description="VWFD" evidence="2">
    <location>
        <begin position="136"/>
        <end position="337"/>
    </location>
</feature>
<dbReference type="InterPro" id="IPR001846">
    <property type="entry name" value="VWF_type-D"/>
</dbReference>
<organism evidence="3 4">
    <name type="scientific">Fistulifera solaris</name>
    <name type="common">Oleaginous diatom</name>
    <dbReference type="NCBI Taxonomy" id="1519565"/>
    <lineage>
        <taxon>Eukaryota</taxon>
        <taxon>Sar</taxon>
        <taxon>Stramenopiles</taxon>
        <taxon>Ochrophyta</taxon>
        <taxon>Bacillariophyta</taxon>
        <taxon>Bacillariophyceae</taxon>
        <taxon>Bacillariophycidae</taxon>
        <taxon>Naviculales</taxon>
        <taxon>Naviculaceae</taxon>
        <taxon>Fistulifera</taxon>
    </lineage>
</organism>
<keyword evidence="4" id="KW-1185">Reference proteome</keyword>
<name>A0A1Z5KD54_FISSO</name>
<reference evidence="3 4" key="1">
    <citation type="journal article" date="2015" name="Plant Cell">
        <title>Oil accumulation by the oleaginous diatom Fistulifera solaris as revealed by the genome and transcriptome.</title>
        <authorList>
            <person name="Tanaka T."/>
            <person name="Maeda Y."/>
            <person name="Veluchamy A."/>
            <person name="Tanaka M."/>
            <person name="Abida H."/>
            <person name="Marechal E."/>
            <person name="Bowler C."/>
            <person name="Muto M."/>
            <person name="Sunaga Y."/>
            <person name="Tanaka M."/>
            <person name="Yoshino T."/>
            <person name="Taniguchi T."/>
            <person name="Fukuda Y."/>
            <person name="Nemoto M."/>
            <person name="Matsumoto M."/>
            <person name="Wong P.S."/>
            <person name="Aburatani S."/>
            <person name="Fujibuchi W."/>
        </authorList>
    </citation>
    <scope>NUCLEOTIDE SEQUENCE [LARGE SCALE GENOMIC DNA]</scope>
    <source>
        <strain evidence="3 4">JPCC DA0580</strain>
    </source>
</reference>
<dbReference type="EMBL" id="BDSP01000207">
    <property type="protein sequence ID" value="GAX24224.1"/>
    <property type="molecule type" value="Genomic_DNA"/>
</dbReference>
<evidence type="ECO:0000256" key="1">
    <source>
        <dbReference type="SAM" id="SignalP"/>
    </source>
</evidence>
<gene>
    <name evidence="3" type="ORF">FisN_4Lh319</name>
</gene>
<keyword evidence="1" id="KW-0732">Signal</keyword>
<proteinExistence type="predicted"/>
<feature type="chain" id="PRO_5013232868" description="VWFD domain-containing protein" evidence="1">
    <location>
        <begin position="18"/>
        <end position="662"/>
    </location>
</feature>
<evidence type="ECO:0000259" key="2">
    <source>
        <dbReference type="PROSITE" id="PS51233"/>
    </source>
</evidence>
<comment type="caution">
    <text evidence="3">The sequence shown here is derived from an EMBL/GenBank/DDBJ whole genome shotgun (WGS) entry which is preliminary data.</text>
</comment>
<feature type="signal peptide" evidence="1">
    <location>
        <begin position="1"/>
        <end position="17"/>
    </location>
</feature>
<dbReference type="PROSITE" id="PS51233">
    <property type="entry name" value="VWFD"/>
    <property type="match status" value="1"/>
</dbReference>